<sequence length="1065" mass="119875">MRPEVLLEECEALTHKGRMLRMVEVGRLAGSDESARETIADLLQGSIYERLLGLQTCFGSGDAAPALLALADPSRSVRALAVALVALFASDAQVLQALDTLALDLRVALLHRLIRRHRLALIDDYIGMLATRRDVHFKRLVPLASQELVARSLPALLDRFDVIDWQRLTRMHPELAHAQVQALVQATNGVEQDPRLRGIVNTVLLALSESMPDLALDIVRTLATLVPLGRLRLYVLLKKRPQELAELVLASDEQSPVTFNAVAPRLKLDQLLALFERYPTSINQSCFTKLRPEQRAAVYQLCGLGWRSGEGVLAHELVAALPTEQRVAEARRHLELPALQTRTEERLRYAAFLPWDEAVAFLERFVRSNDADIRAEALGTLIAAIRYQGAHSQDALKLVLQRRFEQDPVRRAMLTELAALPTGRWQSEQLNDLTQIIRDALDASDLSSMSIYALLTLSTKLLPFHPEWAASQLALIYRERAYIRLPQLNRTLTLAETRHLANELLPLLPIWHNRESEYILLALAYIFDKRIRDVPELLTILDAILRDTLNSSVAESILSLFKQHTPERLAVLVPQLLEIDKSFITLNAVMNYLNRQRQDLLTPFLGQQAYAGRFSTGKTRLMLGITDGFQRWTPRQQELFAQTLLELARQQDRAAYEVITPLNQLGAMAFIDAAALISFANDPRLGVRDHALRVLSRLDAGQGIPTLLEALDDDRARIAIYALRRILLKMPEQEALRLLQATPLKKITVAKEVVRLIGELGSEAAYQQLQEMEKEELHRDVRIALLRAFWSYLERPESWDSFRRAAQEPDVSVAQAVGRIPEDGLSSWARVQLLDLLKLLLAHPEPEVRVSTLQRIGGDHLTDADQILVTPLLKLMHSLLPDEASWASQAVFATYASQQPALIGEAIRELLGKREALTTTIQNYLSVLRMGRQRLLPATRVLLAVLDEDPLTLTLRMRLTLAGLPWDELAAALITLAPELHADALINTEREIEQLYTRPEVRLDELEQRLAANPDPRLRRLALSALHAQVIQGKGWNDQLRARLSSYQQDSSPLVAEAAQYMFPA</sequence>
<name>A0A402BC60_9CHLR</name>
<dbReference type="AlphaFoldDB" id="A0A402BC60"/>
<evidence type="ECO:0000313" key="2">
    <source>
        <dbReference type="Proteomes" id="UP000287171"/>
    </source>
</evidence>
<keyword evidence="2" id="KW-1185">Reference proteome</keyword>
<organism evidence="1 2">
    <name type="scientific">Dictyobacter alpinus</name>
    <dbReference type="NCBI Taxonomy" id="2014873"/>
    <lineage>
        <taxon>Bacteria</taxon>
        <taxon>Bacillati</taxon>
        <taxon>Chloroflexota</taxon>
        <taxon>Ktedonobacteria</taxon>
        <taxon>Ktedonobacterales</taxon>
        <taxon>Dictyobacteraceae</taxon>
        <taxon>Dictyobacter</taxon>
    </lineage>
</organism>
<evidence type="ECO:0008006" key="3">
    <source>
        <dbReference type="Google" id="ProtNLM"/>
    </source>
</evidence>
<protein>
    <recommendedName>
        <fullName evidence="3">HEAT repeat domain-containing protein</fullName>
    </recommendedName>
</protein>
<dbReference type="InterPro" id="IPR016024">
    <property type="entry name" value="ARM-type_fold"/>
</dbReference>
<reference evidence="2" key="1">
    <citation type="submission" date="2018-12" db="EMBL/GenBank/DDBJ databases">
        <title>Tengunoibacter tsumagoiensis gen. nov., sp. nov., Dictyobacter kobayashii sp. nov., D. alpinus sp. nov., and D. joshuensis sp. nov. and description of Dictyobacteraceae fam. nov. within the order Ktedonobacterales isolated from Tengu-no-mugimeshi.</title>
        <authorList>
            <person name="Wang C.M."/>
            <person name="Zheng Y."/>
            <person name="Sakai Y."/>
            <person name="Toyoda A."/>
            <person name="Minakuchi Y."/>
            <person name="Abe K."/>
            <person name="Yokota A."/>
            <person name="Yabe S."/>
        </authorList>
    </citation>
    <scope>NUCLEOTIDE SEQUENCE [LARGE SCALE GENOMIC DNA]</scope>
    <source>
        <strain evidence="2">Uno16</strain>
    </source>
</reference>
<accession>A0A402BC60</accession>
<dbReference type="EMBL" id="BIFT01000001">
    <property type="protein sequence ID" value="GCE28890.1"/>
    <property type="molecule type" value="Genomic_DNA"/>
</dbReference>
<evidence type="ECO:0000313" key="1">
    <source>
        <dbReference type="EMBL" id="GCE28890.1"/>
    </source>
</evidence>
<dbReference type="OrthoDB" id="2077833at2"/>
<dbReference type="InterPro" id="IPR011989">
    <property type="entry name" value="ARM-like"/>
</dbReference>
<dbReference type="SUPFAM" id="SSF48371">
    <property type="entry name" value="ARM repeat"/>
    <property type="match status" value="1"/>
</dbReference>
<comment type="caution">
    <text evidence="1">The sequence shown here is derived from an EMBL/GenBank/DDBJ whole genome shotgun (WGS) entry which is preliminary data.</text>
</comment>
<dbReference type="Proteomes" id="UP000287171">
    <property type="component" value="Unassembled WGS sequence"/>
</dbReference>
<gene>
    <name evidence="1" type="ORF">KDA_43740</name>
</gene>
<dbReference type="Gene3D" id="1.25.10.10">
    <property type="entry name" value="Leucine-rich Repeat Variant"/>
    <property type="match status" value="1"/>
</dbReference>
<dbReference type="RefSeq" id="WP_126629059.1">
    <property type="nucleotide sequence ID" value="NZ_BIFT01000001.1"/>
</dbReference>
<proteinExistence type="predicted"/>